<evidence type="ECO:0000256" key="2">
    <source>
        <dbReference type="ARBA" id="ARBA00013807"/>
    </source>
</evidence>
<dbReference type="Pfam" id="PF10186">
    <property type="entry name" value="ATG14"/>
    <property type="match status" value="1"/>
</dbReference>
<dbReference type="PANTHER" id="PTHR15157">
    <property type="entry name" value="UV RADIATION RESISTANCE-ASSOCIATED GENE PROTEIN"/>
    <property type="match status" value="1"/>
</dbReference>
<feature type="region of interest" description="Disordered" evidence="5">
    <location>
        <begin position="910"/>
        <end position="941"/>
    </location>
</feature>
<dbReference type="GO" id="GO:0000323">
    <property type="term" value="C:lytic vacuole"/>
    <property type="evidence" value="ECO:0007669"/>
    <property type="project" value="TreeGrafter"/>
</dbReference>
<dbReference type="EMBL" id="KV427625">
    <property type="protein sequence ID" value="KZT06207.1"/>
    <property type="molecule type" value="Genomic_DNA"/>
</dbReference>
<feature type="region of interest" description="Disordered" evidence="5">
    <location>
        <begin position="423"/>
        <end position="442"/>
    </location>
</feature>
<organism evidence="6 7">
    <name type="scientific">Laetiporus sulphureus 93-53</name>
    <dbReference type="NCBI Taxonomy" id="1314785"/>
    <lineage>
        <taxon>Eukaryota</taxon>
        <taxon>Fungi</taxon>
        <taxon>Dikarya</taxon>
        <taxon>Basidiomycota</taxon>
        <taxon>Agaricomycotina</taxon>
        <taxon>Agaricomycetes</taxon>
        <taxon>Polyporales</taxon>
        <taxon>Laetiporus</taxon>
    </lineage>
</organism>
<evidence type="ECO:0000256" key="4">
    <source>
        <dbReference type="SAM" id="Coils"/>
    </source>
</evidence>
<dbReference type="GO" id="GO:0035493">
    <property type="term" value="P:SNARE complex assembly"/>
    <property type="evidence" value="ECO:0007669"/>
    <property type="project" value="TreeGrafter"/>
</dbReference>
<feature type="compositionally biased region" description="Basic and acidic residues" evidence="5">
    <location>
        <begin position="1004"/>
        <end position="1023"/>
    </location>
</feature>
<feature type="compositionally biased region" description="Polar residues" evidence="5">
    <location>
        <begin position="302"/>
        <end position="324"/>
    </location>
</feature>
<feature type="compositionally biased region" description="Basic and acidic residues" evidence="5">
    <location>
        <begin position="426"/>
        <end position="442"/>
    </location>
</feature>
<feature type="compositionally biased region" description="Pro residues" evidence="5">
    <location>
        <begin position="496"/>
        <end position="505"/>
    </location>
</feature>
<protein>
    <recommendedName>
        <fullName evidence="2">Autophagy-related protein 14</fullName>
    </recommendedName>
</protein>
<feature type="compositionally biased region" description="Basic and acidic residues" evidence="5">
    <location>
        <begin position="1032"/>
        <end position="1051"/>
    </location>
</feature>
<feature type="compositionally biased region" description="Low complexity" evidence="5">
    <location>
        <begin position="957"/>
        <end position="988"/>
    </location>
</feature>
<dbReference type="OrthoDB" id="72772at2759"/>
<dbReference type="InterPro" id="IPR018791">
    <property type="entry name" value="UV_resistance/autophagy_Atg14"/>
</dbReference>
<feature type="coiled-coil region" evidence="4">
    <location>
        <begin position="618"/>
        <end position="676"/>
    </location>
</feature>
<dbReference type="GeneID" id="63825969"/>
<dbReference type="STRING" id="1314785.A0A165E404"/>
<evidence type="ECO:0000256" key="3">
    <source>
        <dbReference type="ARBA" id="ARBA00023054"/>
    </source>
</evidence>
<dbReference type="PANTHER" id="PTHR15157:SF5">
    <property type="entry name" value="UV RADIATION RESISTANCE-ASSOCIATED GENE PROTEIN"/>
    <property type="match status" value="1"/>
</dbReference>
<feature type="region of interest" description="Disordered" evidence="5">
    <location>
        <begin position="957"/>
        <end position="1061"/>
    </location>
</feature>
<proteinExistence type="inferred from homology"/>
<evidence type="ECO:0000313" key="7">
    <source>
        <dbReference type="Proteomes" id="UP000076871"/>
    </source>
</evidence>
<dbReference type="RefSeq" id="XP_040763947.1">
    <property type="nucleotide sequence ID" value="XM_040908940.1"/>
</dbReference>
<feature type="region of interest" description="Disordered" evidence="5">
    <location>
        <begin position="95"/>
        <end position="163"/>
    </location>
</feature>
<feature type="compositionally biased region" description="Polar residues" evidence="5">
    <location>
        <begin position="917"/>
        <end position="936"/>
    </location>
</feature>
<evidence type="ECO:0000256" key="1">
    <source>
        <dbReference type="ARBA" id="ARBA00009574"/>
    </source>
</evidence>
<name>A0A165E404_9APHY</name>
<dbReference type="InParanoid" id="A0A165E404"/>
<feature type="compositionally biased region" description="Low complexity" evidence="5">
    <location>
        <begin position="238"/>
        <end position="252"/>
    </location>
</feature>
<feature type="region of interest" description="Disordered" evidence="5">
    <location>
        <begin position="231"/>
        <end position="370"/>
    </location>
</feature>
<keyword evidence="3 4" id="KW-0175">Coiled coil</keyword>
<reference evidence="6 7" key="1">
    <citation type="journal article" date="2016" name="Mol. Biol. Evol.">
        <title>Comparative Genomics of Early-Diverging Mushroom-Forming Fungi Provides Insights into the Origins of Lignocellulose Decay Capabilities.</title>
        <authorList>
            <person name="Nagy L.G."/>
            <person name="Riley R."/>
            <person name="Tritt A."/>
            <person name="Adam C."/>
            <person name="Daum C."/>
            <person name="Floudas D."/>
            <person name="Sun H."/>
            <person name="Yadav J.S."/>
            <person name="Pangilinan J."/>
            <person name="Larsson K.H."/>
            <person name="Matsuura K."/>
            <person name="Barry K."/>
            <person name="Labutti K."/>
            <person name="Kuo R."/>
            <person name="Ohm R.A."/>
            <person name="Bhattacharya S.S."/>
            <person name="Shirouzu T."/>
            <person name="Yoshinaga Y."/>
            <person name="Martin F.M."/>
            <person name="Grigoriev I.V."/>
            <person name="Hibbett D.S."/>
        </authorList>
    </citation>
    <scope>NUCLEOTIDE SEQUENCE [LARGE SCALE GENOMIC DNA]</scope>
    <source>
        <strain evidence="6 7">93-53</strain>
    </source>
</reference>
<feature type="region of interest" description="Disordered" evidence="5">
    <location>
        <begin position="492"/>
        <end position="560"/>
    </location>
</feature>
<accession>A0A165E404</accession>
<keyword evidence="7" id="KW-1185">Reference proteome</keyword>
<comment type="similarity">
    <text evidence="1">Belongs to the ATG14 family.</text>
</comment>
<feature type="compositionally biased region" description="Low complexity" evidence="5">
    <location>
        <begin position="281"/>
        <end position="296"/>
    </location>
</feature>
<dbReference type="Proteomes" id="UP000076871">
    <property type="component" value="Unassembled WGS sequence"/>
</dbReference>
<dbReference type="AlphaFoldDB" id="A0A165E404"/>
<dbReference type="GO" id="GO:0000149">
    <property type="term" value="F:SNARE binding"/>
    <property type="evidence" value="ECO:0007669"/>
    <property type="project" value="TreeGrafter"/>
</dbReference>
<evidence type="ECO:0000313" key="6">
    <source>
        <dbReference type="EMBL" id="KZT06207.1"/>
    </source>
</evidence>
<evidence type="ECO:0000256" key="5">
    <source>
        <dbReference type="SAM" id="MobiDB-lite"/>
    </source>
</evidence>
<dbReference type="GO" id="GO:0032991">
    <property type="term" value="C:protein-containing complex"/>
    <property type="evidence" value="ECO:0007669"/>
    <property type="project" value="UniProtKB-ARBA"/>
</dbReference>
<sequence length="1061" mass="114776">MNHSKDASEAEVVDPLARYPRRVRHITAVQVRNLTPFPVRDAFASALKQSSEQPQFTPQGHLSDDLDLTIGRKRARRMSSSSSIHIVYHRPGTEEVHRDLDGPNGIGTRRRTTSRTSVSSIHPPSAASGLHSSRRFSVAGAAPTVRPSHRPRTVSGASSSSRTGLFSAVDQHDSALSGISHIPNLLQDVSQRGLEKVLQSRLVETFLTITLPSIPSESDTPLKETAEIDGASAEGGYSKAASQAKQEKASTSTHKPESPRTSNRRITNGTTSPKTSSSRLSASTNRTAVSSSRSSSFDVNIKSASSSSLANKPAKSSTSPSGSKQRPPVPSPLTSPTLTTFKTAHSRHSTPPSTPSSPRPNKATLNDGPCVPSFISPIHWPSTNPAFQLDARSRGEFAPGADLSGSKMRVEVWGHVKRGLGWSSSGDRDLKGKGKERERSEQDGLEWKLLQGWDVDLGDLVPLSKELATYPSHLPSNSLLVTLYPPGRTYYLPTPDATPPSPLPPYDAGYSSDPESEARKTSAADETILPSERIWTSEKLSDQPEVEDSEQKEYGSLRRKGKRKTASWQELLRLINLQTCILDNERSLSDIVHKIDKLVTQPGAGLVRREVSEREAWIGQLHSEAADLNAQSDKLRERLAARRADLQKRRELLALARELNENASQLEFEQEEELINERGRLSTLRDQIGPMRSLLITTLSFIFPIELVSPPDLLFTILDVPLPIPLGPNDPAPPLSLSSHKEVTEDAVATALGYAAQVVQMLAAYIGKGLVYPVTCVGSRSLIKDGISAMVGPRMFPLFSKGVDTYRFEYGVFLLNKDIELLMSERNLRALDMRHTLPNLKNLLLTLIDNNESVELPSHRFPLASSESISSLQSPILTASSLPAPSDIATPTVDAKPDGLPAVVTNVSADEHGAESPPQSGSTTPTRAHPDSGSSTRKSRAFLDLAPLTGFLRARYPSSSRPMVRSVPESPEGSQEDSSTPTTRTSTDASDEGTSEAGPAESEDDRRTIRGHGEGAEEGKIGLEAHGNGHAAHGEENGTGEKAEESVHDRATPAVLVNGTH</sequence>
<gene>
    <name evidence="6" type="ORF">LAESUDRAFT_726023</name>
</gene>
<dbReference type="GO" id="GO:0005768">
    <property type="term" value="C:endosome"/>
    <property type="evidence" value="ECO:0007669"/>
    <property type="project" value="TreeGrafter"/>
</dbReference>
<feature type="compositionally biased region" description="Polar residues" evidence="5">
    <location>
        <begin position="259"/>
        <end position="280"/>
    </location>
</feature>